<evidence type="ECO:0000259" key="4">
    <source>
        <dbReference type="Pfam" id="PF04355"/>
    </source>
</evidence>
<evidence type="ECO:0000256" key="2">
    <source>
        <dbReference type="ARBA" id="ARBA00023136"/>
    </source>
</evidence>
<feature type="domain" description="Outer membrane protein assembly factor BamE" evidence="4">
    <location>
        <begin position="84"/>
        <end position="150"/>
    </location>
</feature>
<evidence type="ECO:0000313" key="5">
    <source>
        <dbReference type="EMBL" id="MDQ9170200.1"/>
    </source>
</evidence>
<keyword evidence="2" id="KW-0472">Membrane</keyword>
<evidence type="ECO:0000256" key="1">
    <source>
        <dbReference type="ARBA" id="ARBA00022729"/>
    </source>
</evidence>
<proteinExistence type="predicted"/>
<feature type="signal peptide" evidence="3">
    <location>
        <begin position="1"/>
        <end position="21"/>
    </location>
</feature>
<organism evidence="5 6">
    <name type="scientific">Keguizhuia sedimenti</name>
    <dbReference type="NCBI Taxonomy" id="3064264"/>
    <lineage>
        <taxon>Bacteria</taxon>
        <taxon>Pseudomonadati</taxon>
        <taxon>Pseudomonadota</taxon>
        <taxon>Betaproteobacteria</taxon>
        <taxon>Burkholderiales</taxon>
        <taxon>Oxalobacteraceae</taxon>
        <taxon>Keguizhuia</taxon>
    </lineage>
</organism>
<feature type="chain" id="PRO_5046588947" evidence="3">
    <location>
        <begin position="22"/>
        <end position="172"/>
    </location>
</feature>
<evidence type="ECO:0000313" key="6">
    <source>
        <dbReference type="Proteomes" id="UP001225596"/>
    </source>
</evidence>
<dbReference type="EMBL" id="JAUYVH010000003">
    <property type="protein sequence ID" value="MDQ9170200.1"/>
    <property type="molecule type" value="Genomic_DNA"/>
</dbReference>
<dbReference type="InterPro" id="IPR037873">
    <property type="entry name" value="BamE-like"/>
</dbReference>
<dbReference type="PROSITE" id="PS51257">
    <property type="entry name" value="PROKAR_LIPOPROTEIN"/>
    <property type="match status" value="1"/>
</dbReference>
<comment type="caution">
    <text evidence="5">The sequence shown here is derived from an EMBL/GenBank/DDBJ whole genome shotgun (WGS) entry which is preliminary data.</text>
</comment>
<accession>A0ABU1BMI3</accession>
<reference evidence="5 6" key="1">
    <citation type="submission" date="2023-08" db="EMBL/GenBank/DDBJ databases">
        <title>Oxalobacteraceae gen .nov., isolated from river sludge outside the plant.</title>
        <authorList>
            <person name="Zhao S.Y."/>
        </authorList>
    </citation>
    <scope>NUCLEOTIDE SEQUENCE [LARGE SCALE GENOMIC DNA]</scope>
    <source>
        <strain evidence="5 6">R-40</strain>
    </source>
</reference>
<dbReference type="Pfam" id="PF04355">
    <property type="entry name" value="BamE"/>
    <property type="match status" value="1"/>
</dbReference>
<protein>
    <submittedName>
        <fullName evidence="5">Outer membrane protein assembly factor BamE</fullName>
    </submittedName>
</protein>
<name>A0ABU1BMI3_9BURK</name>
<sequence>MQFMKKALWIAFLGIFLSACAGIGSRAVATGESESQVISKLGNPTNIYKEGTSRLLEYKTGPWGQRTYIARIGPDGKLVSYEQVLTNEKFASIAVGSATKDDVLRRVGSPSETSYLSLKNLEVWSYPYKESDTWNSVMHVHFDQRGIVHSLQSGPDLRFDADRRWPFGMIGL</sequence>
<dbReference type="InterPro" id="IPR007450">
    <property type="entry name" value="BamE_dom"/>
</dbReference>
<dbReference type="RefSeq" id="WP_338436131.1">
    <property type="nucleotide sequence ID" value="NZ_JAUYVH010000003.1"/>
</dbReference>
<evidence type="ECO:0000256" key="3">
    <source>
        <dbReference type="SAM" id="SignalP"/>
    </source>
</evidence>
<gene>
    <name evidence="5" type="primary">bamE</name>
    <name evidence="5" type="ORF">Q8A64_07205</name>
</gene>
<keyword evidence="6" id="KW-1185">Reference proteome</keyword>
<dbReference type="Proteomes" id="UP001225596">
    <property type="component" value="Unassembled WGS sequence"/>
</dbReference>
<keyword evidence="1 3" id="KW-0732">Signal</keyword>
<dbReference type="Gene3D" id="3.30.1450.10">
    <property type="match status" value="1"/>
</dbReference>